<dbReference type="SMART" id="SM01208">
    <property type="entry name" value="G5"/>
    <property type="match status" value="1"/>
</dbReference>
<evidence type="ECO:0000256" key="1">
    <source>
        <dbReference type="ARBA" id="ARBA00022729"/>
    </source>
</evidence>
<dbReference type="EMBL" id="FTOC01000007">
    <property type="protein sequence ID" value="SIS50697.1"/>
    <property type="molecule type" value="Genomic_DNA"/>
</dbReference>
<feature type="domain" description="G5" evidence="3">
    <location>
        <begin position="301"/>
        <end position="375"/>
    </location>
</feature>
<feature type="compositionally biased region" description="Polar residues" evidence="2">
    <location>
        <begin position="375"/>
        <end position="384"/>
    </location>
</feature>
<proteinExistence type="predicted"/>
<dbReference type="InterPro" id="IPR007391">
    <property type="entry name" value="Vancomycin_resist_VanW"/>
</dbReference>
<name>A0A1N7JN11_9BACI</name>
<evidence type="ECO:0000259" key="3">
    <source>
        <dbReference type="SMART" id="SM01208"/>
    </source>
</evidence>
<keyword evidence="5" id="KW-1185">Reference proteome</keyword>
<reference evidence="5" key="1">
    <citation type="submission" date="2017-01" db="EMBL/GenBank/DDBJ databases">
        <authorList>
            <person name="Varghese N."/>
            <person name="Submissions S."/>
        </authorList>
    </citation>
    <scope>NUCLEOTIDE SEQUENCE [LARGE SCALE GENOMIC DNA]</scope>
    <source>
        <strain evidence="5">DSM 23127</strain>
    </source>
</reference>
<evidence type="ECO:0000256" key="2">
    <source>
        <dbReference type="SAM" id="MobiDB-lite"/>
    </source>
</evidence>
<protein>
    <submittedName>
        <fullName evidence="4">Vancomycin resistance protein YoaR, contains peptidoglycan-binding and VanW domains</fullName>
    </submittedName>
</protein>
<gene>
    <name evidence="4" type="ORF">SAMN05421687_10712</name>
</gene>
<feature type="region of interest" description="Disordered" evidence="2">
    <location>
        <begin position="371"/>
        <end position="469"/>
    </location>
</feature>
<dbReference type="InterPro" id="IPR011098">
    <property type="entry name" value="G5_dom"/>
</dbReference>
<dbReference type="OrthoDB" id="2691125at2"/>
<organism evidence="4 5">
    <name type="scientific">Salimicrobium flavidum</name>
    <dbReference type="NCBI Taxonomy" id="570947"/>
    <lineage>
        <taxon>Bacteria</taxon>
        <taxon>Bacillati</taxon>
        <taxon>Bacillota</taxon>
        <taxon>Bacilli</taxon>
        <taxon>Bacillales</taxon>
        <taxon>Bacillaceae</taxon>
        <taxon>Salimicrobium</taxon>
    </lineage>
</organism>
<dbReference type="AlphaFoldDB" id="A0A1N7JN11"/>
<dbReference type="Pfam" id="PF04294">
    <property type="entry name" value="VanW"/>
    <property type="match status" value="1"/>
</dbReference>
<keyword evidence="1" id="KW-0732">Signal</keyword>
<sequence length="469" mass="51432">MNDRKILVLLSSIVVVLLIFSYGGNYAWSAAVEKNKTLPSSVTVGNTDISDMDREKASELLKAEVAGWKESGDIHLETGSSSVVIPASYVTFETEATLENVSGNGEYGWTVSLAADFEQEIRENLSPKIRDHFQMDRFTEQVKLEASRLPEERLIFNAYAFVPEHTEELYEEVATYSISIDGSPEIGNIINRIGEWRVPGKSTVSLLERVGETAEALEKEALNQASTAIYGSLLETPFVTEERHISLRLPDYADAGKEAAVDVSGEEDLRFRNTTSMDYFVELTLNGSNLLATWTGYPLTEKGRVVVSNAEEVEPRKTIRYSTSVTPGTENVLEEGEVGRVVEVYREETGDEERELVSEDYYPPVDTVVERYPVQDSTGENSTGAPEDSTDNQSDSPGETDTESEQPSSETDAEDSGDSPQASEESSDSGSSTAENENDEEQDGTGSDGSEGEGNAEDPPLWEPGNDKK</sequence>
<dbReference type="STRING" id="570947.SAMN05421687_10712"/>
<evidence type="ECO:0000313" key="4">
    <source>
        <dbReference type="EMBL" id="SIS50697.1"/>
    </source>
</evidence>
<evidence type="ECO:0000313" key="5">
    <source>
        <dbReference type="Proteomes" id="UP000187608"/>
    </source>
</evidence>
<dbReference type="Proteomes" id="UP000187608">
    <property type="component" value="Unassembled WGS sequence"/>
</dbReference>
<accession>A0A1N7JN11</accession>
<dbReference type="RefSeq" id="WP_076559343.1">
    <property type="nucleotide sequence ID" value="NZ_FTOC01000007.1"/>
</dbReference>